<dbReference type="GO" id="GO:0008198">
    <property type="term" value="F:ferrous iron binding"/>
    <property type="evidence" value="ECO:0007669"/>
    <property type="project" value="UniProtKB-UniRule"/>
</dbReference>
<dbReference type="PANTHER" id="PTHR15497:SF1">
    <property type="entry name" value="3-HYDROXYANTHRANILATE 3,4-DIOXYGENASE"/>
    <property type="match status" value="1"/>
</dbReference>
<feature type="region of interest" description="Domain A (catalytic)" evidence="10">
    <location>
        <begin position="1"/>
        <end position="186"/>
    </location>
</feature>
<dbReference type="RefSeq" id="XP_018022963.1">
    <property type="nucleotide sequence ID" value="XM_018167474.2"/>
</dbReference>
<dbReference type="AlphaFoldDB" id="A0A8B7PA69"/>
<feature type="binding site" evidence="10">
    <location>
        <position position="72"/>
    </location>
    <ligand>
        <name>Fe cation</name>
        <dbReference type="ChEBI" id="CHEBI:24875"/>
        <note>catalytic</note>
    </ligand>
</feature>
<feature type="region of interest" description="Domain B" evidence="10">
    <location>
        <begin position="186"/>
        <end position="341"/>
    </location>
</feature>
<keyword evidence="11" id="KW-1185">Reference proteome</keyword>
<comment type="similarity">
    <text evidence="10">Belongs to the 3-HAO family.</text>
</comment>
<dbReference type="SUPFAM" id="SSF51182">
    <property type="entry name" value="RmlC-like cupins"/>
    <property type="match status" value="2"/>
</dbReference>
<dbReference type="HAMAP" id="MF_00825">
    <property type="entry name" value="3_HAO"/>
    <property type="match status" value="1"/>
</dbReference>
<dbReference type="OMA" id="MWLWQLE"/>
<gene>
    <name evidence="12" type="primary">LOC108678977</name>
</gene>
<keyword evidence="8 10" id="KW-0408">Iron</keyword>
<dbReference type="Proteomes" id="UP000694843">
    <property type="component" value="Unplaced"/>
</dbReference>
<protein>
    <recommendedName>
        <fullName evidence="10">3-hydroxyanthranilate 3,4-dioxygenase</fullName>
        <ecNumber evidence="10">1.13.11.6</ecNumber>
    </recommendedName>
    <alternativeName>
        <fullName evidence="10">3-hydroxyanthranilate oxygenase</fullName>
        <shortName evidence="10">3-HAO</shortName>
    </alternativeName>
    <alternativeName>
        <fullName evidence="10">3-hydroxyanthranilic acid dioxygenase</fullName>
        <shortName evidence="10">HAD</shortName>
    </alternativeName>
</protein>
<evidence type="ECO:0000256" key="10">
    <source>
        <dbReference type="HAMAP-Rule" id="MF_03019"/>
    </source>
</evidence>
<feature type="binding site" evidence="10">
    <location>
        <position position="78"/>
    </location>
    <ligand>
        <name>Fe cation</name>
        <dbReference type="ChEBI" id="CHEBI:24875"/>
        <note>catalytic</note>
    </ligand>
</feature>
<feature type="binding site" evidence="10">
    <location>
        <position position="78"/>
    </location>
    <ligand>
        <name>substrate</name>
    </ligand>
</feature>
<evidence type="ECO:0000313" key="12">
    <source>
        <dbReference type="RefSeq" id="XP_018022963.1"/>
    </source>
</evidence>
<comment type="caution">
    <text evidence="10">Lacks conserved residue(s) required for the propagation of feature annotation.</text>
</comment>
<feature type="binding site" evidence="10">
    <location>
        <position position="116"/>
    </location>
    <ligand>
        <name>Fe cation</name>
        <dbReference type="ChEBI" id="CHEBI:24875"/>
        <note>catalytic</note>
    </ligand>
</feature>
<evidence type="ECO:0000256" key="7">
    <source>
        <dbReference type="ARBA" id="ARBA00023002"/>
    </source>
</evidence>
<keyword evidence="5 10" id="KW-0479">Metal-binding</keyword>
<accession>A0A8B7PA69</accession>
<evidence type="ECO:0000256" key="5">
    <source>
        <dbReference type="ARBA" id="ARBA00022723"/>
    </source>
</evidence>
<dbReference type="Pfam" id="PF06052">
    <property type="entry name" value="3-HAO"/>
    <property type="match status" value="1"/>
</dbReference>
<dbReference type="Gene3D" id="2.60.120.10">
    <property type="entry name" value="Jelly Rolls"/>
    <property type="match status" value="1"/>
</dbReference>
<reference evidence="12" key="1">
    <citation type="submission" date="2025-08" db="UniProtKB">
        <authorList>
            <consortium name="RefSeq"/>
        </authorList>
    </citation>
    <scope>IDENTIFICATION</scope>
    <source>
        <tissue evidence="12">Whole organism</tissue>
    </source>
</reference>
<dbReference type="GO" id="GO:0043420">
    <property type="term" value="P:anthranilate metabolic process"/>
    <property type="evidence" value="ECO:0007669"/>
    <property type="project" value="UniProtKB-UniRule"/>
</dbReference>
<dbReference type="GO" id="GO:0019805">
    <property type="term" value="P:quinolinate biosynthetic process"/>
    <property type="evidence" value="ECO:0007669"/>
    <property type="project" value="UniProtKB-UniRule"/>
</dbReference>
<keyword evidence="6 10" id="KW-0223">Dioxygenase</keyword>
<comment type="catalytic activity">
    <reaction evidence="9 10">
        <text>3-hydroxyanthranilate + O2 = (2Z,4Z)-2-amino-3-carboxymuconate 6-semialdehyde</text>
        <dbReference type="Rhea" id="RHEA:17953"/>
        <dbReference type="ChEBI" id="CHEBI:15379"/>
        <dbReference type="ChEBI" id="CHEBI:36559"/>
        <dbReference type="ChEBI" id="CHEBI:77612"/>
        <dbReference type="EC" id="1.13.11.6"/>
    </reaction>
</comment>
<comment type="function">
    <text evidence="2 10">Catalyzes the oxidative ring opening of 3-hydroxyanthranilate to 2-amino-3-carboxymuconate semialdehyde, which spontaneously cyclizes to quinolinate.</text>
</comment>
<keyword evidence="3 10" id="KW-0963">Cytoplasm</keyword>
<name>A0A8B7PA69_HYAAZ</name>
<comment type="pathway">
    <text evidence="10">Cofactor biosynthesis; NAD(+) biosynthesis; quinolinate from L-kynurenine: step 3/3.</text>
</comment>
<evidence type="ECO:0000256" key="3">
    <source>
        <dbReference type="ARBA" id="ARBA00022490"/>
    </source>
</evidence>
<dbReference type="GO" id="GO:0005737">
    <property type="term" value="C:cytoplasm"/>
    <property type="evidence" value="ECO:0007669"/>
    <property type="project" value="UniProtKB-SubCell"/>
</dbReference>
<dbReference type="InterPro" id="IPR011051">
    <property type="entry name" value="RmlC_Cupin_sf"/>
</dbReference>
<dbReference type="InterPro" id="IPR014710">
    <property type="entry name" value="RmlC-like_jellyroll"/>
</dbReference>
<dbReference type="GO" id="GO:0006569">
    <property type="term" value="P:L-tryptophan catabolic process"/>
    <property type="evidence" value="ECO:0007669"/>
    <property type="project" value="UniProtKB-UniRule"/>
</dbReference>
<comment type="cofactor">
    <cofactor evidence="1 10">
        <name>Fe(2+)</name>
        <dbReference type="ChEBI" id="CHEBI:29033"/>
    </cofactor>
</comment>
<organism evidence="11 12">
    <name type="scientific">Hyalella azteca</name>
    <name type="common">Amphipod</name>
    <dbReference type="NCBI Taxonomy" id="294128"/>
    <lineage>
        <taxon>Eukaryota</taxon>
        <taxon>Metazoa</taxon>
        <taxon>Ecdysozoa</taxon>
        <taxon>Arthropoda</taxon>
        <taxon>Crustacea</taxon>
        <taxon>Multicrustacea</taxon>
        <taxon>Malacostraca</taxon>
        <taxon>Eumalacostraca</taxon>
        <taxon>Peracarida</taxon>
        <taxon>Amphipoda</taxon>
        <taxon>Senticaudata</taxon>
        <taxon>Talitrida</taxon>
        <taxon>Talitroidea</taxon>
        <taxon>Hyalellidae</taxon>
        <taxon>Hyalella</taxon>
    </lineage>
</organism>
<evidence type="ECO:0000256" key="9">
    <source>
        <dbReference type="ARBA" id="ARBA00052793"/>
    </source>
</evidence>
<feature type="binding site" evidence="10">
    <location>
        <position position="68"/>
    </location>
    <ligand>
        <name>O2</name>
        <dbReference type="ChEBI" id="CHEBI:15379"/>
    </ligand>
</feature>
<dbReference type="EC" id="1.13.11.6" evidence="10"/>
<dbReference type="OrthoDB" id="204928at2759"/>
<dbReference type="UniPathway" id="UPA00253">
    <property type="reaction ID" value="UER00330"/>
</dbReference>
<dbReference type="CDD" id="cd06123">
    <property type="entry name" value="cupin_HAO"/>
    <property type="match status" value="1"/>
</dbReference>
<dbReference type="NCBIfam" id="TIGR03037">
    <property type="entry name" value="anthran_nbaC"/>
    <property type="match status" value="1"/>
</dbReference>
<dbReference type="InterPro" id="IPR010329">
    <property type="entry name" value="3hydroanth_dOase"/>
</dbReference>
<evidence type="ECO:0000313" key="11">
    <source>
        <dbReference type="Proteomes" id="UP000694843"/>
    </source>
</evidence>
<evidence type="ECO:0000256" key="6">
    <source>
        <dbReference type="ARBA" id="ARBA00022964"/>
    </source>
</evidence>
<evidence type="ECO:0000256" key="8">
    <source>
        <dbReference type="ARBA" id="ARBA00023004"/>
    </source>
</evidence>
<evidence type="ECO:0000256" key="4">
    <source>
        <dbReference type="ARBA" id="ARBA00022642"/>
    </source>
</evidence>
<evidence type="ECO:0000256" key="2">
    <source>
        <dbReference type="ARBA" id="ARBA00002752"/>
    </source>
</evidence>
<dbReference type="KEGG" id="hazt:108678977"/>
<sequence length="341" mass="39211">MIFLHLLKNSSCSKMSLENGTKEAKFVYHNTNEWLKQNREHFKPPVCNYLMHGAGRLKVMYVGGPNIRKDFHLQEGEEFFYMIKGDMNLIILENGKFRDVIIKEGEAFHLPGKIPHSPQRFADTMGLVIERERMLQEQDCVRYFVGDTTETLYEEWFYCEDLGTQLGPVIKRYFASEQHKTGKPIPGTITETPPFVPDSERFTEKPFHLRTWIKENLAKLESAGRLRLWDTSYQSDVLALGEGADIDVATVDEETWLLQLVGTSSVEVEGQRTELQEDDSVLIRAHAVYSHYRPKGCVCLYVQMPWASKTRAWSSTKNANKEFVAKCCGKTEIEPANTKKI</sequence>
<evidence type="ECO:0000256" key="1">
    <source>
        <dbReference type="ARBA" id="ARBA00001954"/>
    </source>
</evidence>
<dbReference type="GeneID" id="108678977"/>
<dbReference type="PANTHER" id="PTHR15497">
    <property type="entry name" value="3-HYDROXYANTHRANILATE 3,4-DIOXYGENASE"/>
    <property type="match status" value="1"/>
</dbReference>
<proteinExistence type="inferred from homology"/>
<comment type="subcellular location">
    <subcellularLocation>
        <location evidence="10">Cytoplasm</location>
    </subcellularLocation>
</comment>
<keyword evidence="7 10" id="KW-0560">Oxidoreductase</keyword>
<dbReference type="FunFam" id="2.60.120.10:FF:000077">
    <property type="entry name" value="3-hydroxyanthranilate 3,4-dioxygenase"/>
    <property type="match status" value="1"/>
</dbReference>
<dbReference type="GO" id="GO:0034354">
    <property type="term" value="P:'de novo' NAD+ biosynthetic process from L-tryptophan"/>
    <property type="evidence" value="ECO:0007669"/>
    <property type="project" value="UniProtKB-UniRule"/>
</dbReference>
<dbReference type="GO" id="GO:0000334">
    <property type="term" value="F:3-hydroxyanthranilate 3,4-dioxygenase activity"/>
    <property type="evidence" value="ECO:0007669"/>
    <property type="project" value="UniProtKB-UniRule"/>
</dbReference>
<keyword evidence="4 10" id="KW-0662">Pyridine nucleotide biosynthesis</keyword>
<feature type="binding site" evidence="10">
    <location>
        <position position="120"/>
    </location>
    <ligand>
        <name>substrate</name>
    </ligand>
</feature>
<feature type="binding site" evidence="10">
    <location>
        <position position="130"/>
    </location>
    <ligand>
        <name>substrate</name>
    </ligand>
</feature>